<dbReference type="Proteomes" id="UP001175001">
    <property type="component" value="Unassembled WGS sequence"/>
</dbReference>
<evidence type="ECO:0000313" key="3">
    <source>
        <dbReference type="Proteomes" id="UP001175001"/>
    </source>
</evidence>
<protein>
    <submittedName>
        <fullName evidence="2">Uncharacterized protein</fullName>
    </submittedName>
</protein>
<keyword evidence="3" id="KW-1185">Reference proteome</keyword>
<dbReference type="EMBL" id="JAUJDW010000225">
    <property type="protein sequence ID" value="KAK0610253.1"/>
    <property type="molecule type" value="Genomic_DNA"/>
</dbReference>
<gene>
    <name evidence="2" type="ORF">DIS24_g12130</name>
</gene>
<feature type="chain" id="PRO_5041231853" evidence="1">
    <location>
        <begin position="20"/>
        <end position="86"/>
    </location>
</feature>
<proteinExistence type="predicted"/>
<dbReference type="AlphaFoldDB" id="A0AA39TWE2"/>
<evidence type="ECO:0000256" key="1">
    <source>
        <dbReference type="SAM" id="SignalP"/>
    </source>
</evidence>
<organism evidence="2 3">
    <name type="scientific">Lasiodiplodia hormozganensis</name>
    <dbReference type="NCBI Taxonomy" id="869390"/>
    <lineage>
        <taxon>Eukaryota</taxon>
        <taxon>Fungi</taxon>
        <taxon>Dikarya</taxon>
        <taxon>Ascomycota</taxon>
        <taxon>Pezizomycotina</taxon>
        <taxon>Dothideomycetes</taxon>
        <taxon>Dothideomycetes incertae sedis</taxon>
        <taxon>Botryosphaeriales</taxon>
        <taxon>Botryosphaeriaceae</taxon>
        <taxon>Lasiodiplodia</taxon>
    </lineage>
</organism>
<comment type="caution">
    <text evidence="2">The sequence shown here is derived from an EMBL/GenBank/DDBJ whole genome shotgun (WGS) entry which is preliminary data.</text>
</comment>
<accession>A0AA39TWE2</accession>
<reference evidence="2" key="1">
    <citation type="submission" date="2023-06" db="EMBL/GenBank/DDBJ databases">
        <title>Multi-omics analyses reveal the molecular pathogenesis toolkit of Lasiodiplodia hormozganensis, a cross-kingdom pathogen.</title>
        <authorList>
            <person name="Felix C."/>
            <person name="Meneses R."/>
            <person name="Goncalves M.F.M."/>
            <person name="Tilleman L."/>
            <person name="Duarte A.S."/>
            <person name="Jorrin-Novo J.V."/>
            <person name="Van De Peer Y."/>
            <person name="Deforce D."/>
            <person name="Van Nieuwerburgh F."/>
            <person name="Esteves A.C."/>
            <person name="Alves A."/>
        </authorList>
    </citation>
    <scope>NUCLEOTIDE SEQUENCE</scope>
    <source>
        <strain evidence="2">CBS 339.90</strain>
    </source>
</reference>
<keyword evidence="1" id="KW-0732">Signal</keyword>
<name>A0AA39TWE2_9PEZI</name>
<feature type="signal peptide" evidence="1">
    <location>
        <begin position="1"/>
        <end position="19"/>
    </location>
</feature>
<evidence type="ECO:0000313" key="2">
    <source>
        <dbReference type="EMBL" id="KAK0610253.1"/>
    </source>
</evidence>
<sequence length="86" mass="9376">MKYFSVVLPFALLLSLCAATPVQPRQAYDTPTPTLPSSTSSSSATCSCEPRICIQSWPQSCLCANQDKLDCYEKCGGDYPELQSCE</sequence>